<proteinExistence type="predicted"/>
<organism evidence="1 2">
    <name type="scientific">Kolteria novifilia</name>
    <dbReference type="NCBI Taxonomy" id="2527975"/>
    <lineage>
        <taxon>Bacteria</taxon>
        <taxon>Pseudomonadati</taxon>
        <taxon>Planctomycetota</taxon>
        <taxon>Planctomycetia</taxon>
        <taxon>Kolteriales</taxon>
        <taxon>Kolteriaceae</taxon>
        <taxon>Kolteria</taxon>
    </lineage>
</organism>
<gene>
    <name evidence="1" type="ORF">Pan216_10320</name>
</gene>
<dbReference type="Proteomes" id="UP000317093">
    <property type="component" value="Chromosome"/>
</dbReference>
<accession>A0A518AZS6</accession>
<sequence>MHSREVAPHVVRYDATKTNAPWMEASLGHDSDLTVVCQFSGGVGVDERRTALLGREGIILHPIGERSNLLNEWSALIVRGSTE</sequence>
<evidence type="ECO:0000313" key="1">
    <source>
        <dbReference type="EMBL" id="QDU60194.1"/>
    </source>
</evidence>
<protein>
    <submittedName>
        <fullName evidence="1">Uncharacterized protein</fullName>
    </submittedName>
</protein>
<reference evidence="1 2" key="1">
    <citation type="submission" date="2019-02" db="EMBL/GenBank/DDBJ databases">
        <title>Deep-cultivation of Planctomycetes and their phenomic and genomic characterization uncovers novel biology.</title>
        <authorList>
            <person name="Wiegand S."/>
            <person name="Jogler M."/>
            <person name="Boedeker C."/>
            <person name="Pinto D."/>
            <person name="Vollmers J."/>
            <person name="Rivas-Marin E."/>
            <person name="Kohn T."/>
            <person name="Peeters S.H."/>
            <person name="Heuer A."/>
            <person name="Rast P."/>
            <person name="Oberbeckmann S."/>
            <person name="Bunk B."/>
            <person name="Jeske O."/>
            <person name="Meyerdierks A."/>
            <person name="Storesund J.E."/>
            <person name="Kallscheuer N."/>
            <person name="Luecker S."/>
            <person name="Lage O.M."/>
            <person name="Pohl T."/>
            <person name="Merkel B.J."/>
            <person name="Hornburger P."/>
            <person name="Mueller R.-W."/>
            <person name="Bruemmer F."/>
            <person name="Labrenz M."/>
            <person name="Spormann A.M."/>
            <person name="Op den Camp H."/>
            <person name="Overmann J."/>
            <person name="Amann R."/>
            <person name="Jetten M.S.M."/>
            <person name="Mascher T."/>
            <person name="Medema M.H."/>
            <person name="Devos D.P."/>
            <person name="Kaster A.-K."/>
            <person name="Ovreas L."/>
            <person name="Rohde M."/>
            <person name="Galperin M.Y."/>
            <person name="Jogler C."/>
        </authorList>
    </citation>
    <scope>NUCLEOTIDE SEQUENCE [LARGE SCALE GENOMIC DNA]</scope>
    <source>
        <strain evidence="1 2">Pan216</strain>
    </source>
</reference>
<dbReference type="EMBL" id="CP036279">
    <property type="protein sequence ID" value="QDU60194.1"/>
    <property type="molecule type" value="Genomic_DNA"/>
</dbReference>
<dbReference type="KEGG" id="knv:Pan216_10320"/>
<name>A0A518AZS6_9BACT</name>
<evidence type="ECO:0000313" key="2">
    <source>
        <dbReference type="Proteomes" id="UP000317093"/>
    </source>
</evidence>
<keyword evidence="2" id="KW-1185">Reference proteome</keyword>
<dbReference type="AlphaFoldDB" id="A0A518AZS6"/>